<dbReference type="Proteomes" id="UP000076532">
    <property type="component" value="Unassembled WGS sequence"/>
</dbReference>
<reference evidence="1 2" key="1">
    <citation type="journal article" date="2016" name="Mol. Biol. Evol.">
        <title>Comparative Genomics of Early-Diverging Mushroom-Forming Fungi Provides Insights into the Origins of Lignocellulose Decay Capabilities.</title>
        <authorList>
            <person name="Nagy L.G."/>
            <person name="Riley R."/>
            <person name="Tritt A."/>
            <person name="Adam C."/>
            <person name="Daum C."/>
            <person name="Floudas D."/>
            <person name="Sun H."/>
            <person name="Yadav J.S."/>
            <person name="Pangilinan J."/>
            <person name="Larsson K.H."/>
            <person name="Matsuura K."/>
            <person name="Barry K."/>
            <person name="Labutti K."/>
            <person name="Kuo R."/>
            <person name="Ohm R.A."/>
            <person name="Bhattacharya S.S."/>
            <person name="Shirouzu T."/>
            <person name="Yoshinaga Y."/>
            <person name="Martin F.M."/>
            <person name="Grigoriev I.V."/>
            <person name="Hibbett D.S."/>
        </authorList>
    </citation>
    <scope>NUCLEOTIDE SEQUENCE [LARGE SCALE GENOMIC DNA]</scope>
    <source>
        <strain evidence="1 2">CBS 109695</strain>
    </source>
</reference>
<gene>
    <name evidence="1" type="ORF">FIBSPDRAFT_1050657</name>
</gene>
<evidence type="ECO:0000313" key="2">
    <source>
        <dbReference type="Proteomes" id="UP000076532"/>
    </source>
</evidence>
<organism evidence="1 2">
    <name type="scientific">Athelia psychrophila</name>
    <dbReference type="NCBI Taxonomy" id="1759441"/>
    <lineage>
        <taxon>Eukaryota</taxon>
        <taxon>Fungi</taxon>
        <taxon>Dikarya</taxon>
        <taxon>Basidiomycota</taxon>
        <taxon>Agaricomycotina</taxon>
        <taxon>Agaricomycetes</taxon>
        <taxon>Agaricomycetidae</taxon>
        <taxon>Atheliales</taxon>
        <taxon>Atheliaceae</taxon>
        <taxon>Athelia</taxon>
    </lineage>
</organism>
<name>A0A166AI24_9AGAM</name>
<dbReference type="OrthoDB" id="2269034at2759"/>
<dbReference type="AlphaFoldDB" id="A0A166AI24"/>
<accession>A0A166AI24</accession>
<dbReference type="EMBL" id="KV417660">
    <property type="protein sequence ID" value="KZP11627.1"/>
    <property type="molecule type" value="Genomic_DNA"/>
</dbReference>
<keyword evidence="2" id="KW-1185">Reference proteome</keyword>
<protein>
    <submittedName>
        <fullName evidence="1">Uncharacterized protein</fullName>
    </submittedName>
</protein>
<sequence>MAMMTHPSPSIHNLAPELLSEVFLQCVPDPFDYPLPHLRRDIISSSHVSRRWRATSLSTPRLWSYIFISLAPPSGKIKRVMPELECARAWLARSGDSSLSIFLICSMADTRIPEEVTKEEETINTATQLLMHHCERWRRFTMITQSCINLDIFSSTGVYFARLEYLELPNTWRVPRVIETFSKAPQLREVAMILPPPLHRVKIPWNQLTRCFLNTDLDAVQVLHMSPGLVDLHVQMDDPDDALDQPHPFTHLNLSKLEVRGMAHDTVNKFLSRITLPSLHELIIPEIYTELVPMIFRSACQILKANLWVKEDAPLAPFLQVVTGLQDLTVRVKTQPAWIVLKEALELNLDHQLAPELRSLKLCFSNENPYDSSFVSQLMDVLGSRLSPPPLLPSSPEKSPRNPIKHVKLEFVFGTAAFQDTLLQHLDNLVGKCLIDGLAVKHWPIPHYYTASQGFCVSLTVDKFHAGDSK</sequence>
<proteinExistence type="predicted"/>
<evidence type="ECO:0000313" key="1">
    <source>
        <dbReference type="EMBL" id="KZP11627.1"/>
    </source>
</evidence>